<dbReference type="Pfam" id="PF10754">
    <property type="entry name" value="DUF2569"/>
    <property type="match status" value="1"/>
</dbReference>
<proteinExistence type="predicted"/>
<keyword evidence="1" id="KW-0812">Transmembrane</keyword>
<dbReference type="InterPro" id="IPR019690">
    <property type="entry name" value="DUF2569"/>
</dbReference>
<dbReference type="Proteomes" id="UP001242045">
    <property type="component" value="Unassembled WGS sequence"/>
</dbReference>
<feature type="transmembrane region" description="Helical" evidence="1">
    <location>
        <begin position="98"/>
        <end position="119"/>
    </location>
</feature>
<comment type="caution">
    <text evidence="2">The sequence shown here is derived from an EMBL/GenBank/DDBJ whole genome shotgun (WGS) entry which is preliminary data.</text>
</comment>
<accession>A0AAW8CQB6</accession>
<evidence type="ECO:0000313" key="3">
    <source>
        <dbReference type="Proteomes" id="UP001242045"/>
    </source>
</evidence>
<keyword evidence="1" id="KW-1133">Transmembrane helix</keyword>
<feature type="transmembrane region" description="Helical" evidence="1">
    <location>
        <begin position="46"/>
        <end position="66"/>
    </location>
</feature>
<feature type="transmembrane region" description="Helical" evidence="1">
    <location>
        <begin position="6"/>
        <end position="25"/>
    </location>
</feature>
<sequence>MFMTIWHWLVLIIVAALVWGAIRINKKAVEPTAPMTALMKPVTPPGTGVGGWLALLVIGLVLLGPLRSVQQISEALSSLEAATPQLATHPIWKNYKTWTWAIVLSSAALSIFTGARLSVSREASVVKYAIGALWLCGPVSAVAIGIAVPLLTFGAYLKAEDVFGDSEVVGGVLGSTVVAIIWTIYLANSKRVRDTYVLNPQR</sequence>
<evidence type="ECO:0000313" key="2">
    <source>
        <dbReference type="EMBL" id="MDP9892599.1"/>
    </source>
</evidence>
<feature type="transmembrane region" description="Helical" evidence="1">
    <location>
        <begin position="131"/>
        <end position="156"/>
    </location>
</feature>
<gene>
    <name evidence="2" type="ORF">J2W31_001704</name>
</gene>
<protein>
    <submittedName>
        <fullName evidence="2">Sec-independent protein translocase protein TatA</fullName>
    </submittedName>
</protein>
<reference evidence="2" key="1">
    <citation type="submission" date="2023-07" db="EMBL/GenBank/DDBJ databases">
        <title>Sorghum-associated microbial communities from plants grown in Nebraska, USA.</title>
        <authorList>
            <person name="Schachtman D."/>
        </authorList>
    </citation>
    <scope>NUCLEOTIDE SEQUENCE</scope>
    <source>
        <strain evidence="2">DS3754</strain>
    </source>
</reference>
<dbReference type="EMBL" id="JAUSRD010000003">
    <property type="protein sequence ID" value="MDP9892599.1"/>
    <property type="molecule type" value="Genomic_DNA"/>
</dbReference>
<evidence type="ECO:0000256" key="1">
    <source>
        <dbReference type="SAM" id="Phobius"/>
    </source>
</evidence>
<keyword evidence="1" id="KW-0472">Membrane</keyword>
<feature type="transmembrane region" description="Helical" evidence="1">
    <location>
        <begin position="168"/>
        <end position="187"/>
    </location>
</feature>
<dbReference type="AlphaFoldDB" id="A0AAW8CQB6"/>
<name>A0AAW8CQB6_9BURK</name>
<organism evidence="2 3">
    <name type="scientific">Variovorax boronicumulans</name>
    <dbReference type="NCBI Taxonomy" id="436515"/>
    <lineage>
        <taxon>Bacteria</taxon>
        <taxon>Pseudomonadati</taxon>
        <taxon>Pseudomonadota</taxon>
        <taxon>Betaproteobacteria</taxon>
        <taxon>Burkholderiales</taxon>
        <taxon>Comamonadaceae</taxon>
        <taxon>Variovorax</taxon>
    </lineage>
</organism>